<dbReference type="Proteomes" id="UP000693970">
    <property type="component" value="Unassembled WGS sequence"/>
</dbReference>
<evidence type="ECO:0000259" key="1">
    <source>
        <dbReference type="Pfam" id="PF03496"/>
    </source>
</evidence>
<name>A0A9K3L4L7_9STRA</name>
<evidence type="ECO:0000313" key="2">
    <source>
        <dbReference type="EMBL" id="KAG7355594.1"/>
    </source>
</evidence>
<proteinExistence type="predicted"/>
<keyword evidence="3" id="KW-1185">Reference proteome</keyword>
<dbReference type="PROSITE" id="PS51996">
    <property type="entry name" value="TR_MART"/>
    <property type="match status" value="1"/>
</dbReference>
<gene>
    <name evidence="2" type="ORF">IV203_000280</name>
</gene>
<feature type="domain" description="ADP ribosyltransferase" evidence="1">
    <location>
        <begin position="68"/>
        <end position="220"/>
    </location>
</feature>
<dbReference type="AlphaFoldDB" id="A0A9K3L4L7"/>
<dbReference type="OrthoDB" id="57189at2759"/>
<dbReference type="InterPro" id="IPR003540">
    <property type="entry name" value="ADP-ribosyltransferase"/>
</dbReference>
<sequence length="331" mass="36250">MKFIVDEAFEAAMGGAGKNNGEGESTCRTCSTADDRSQSLVSSRTAQSCLESKECFCAAKCPLRQAQADRLTEDERQAMYDYTCGDLCDEMNLALRKQDASVPLQIEVKVQLITKGLSKLPPMKSGTCLWRGSGSDLAQFFVLQPGQVFWDAGCFSTSTDESIAMNFTREDGDDLEGIMFSLTYKMSGKAIHFLSACCHEAEVLYPPSTKFIITKLDGNKVFMTELVEDEVEESVVSLISGAEEEPEAAIISVTVHGPAEDDEDGDAVEEEIIASVQRIASGQRLRASKTMNVAMENDGLCTLFVDGRRRLARLQETVRSVFKMDADDPLS</sequence>
<evidence type="ECO:0000313" key="3">
    <source>
        <dbReference type="Proteomes" id="UP000693970"/>
    </source>
</evidence>
<protein>
    <submittedName>
        <fullName evidence="2">ADP-ribosyltransferase exoenzyme</fullName>
    </submittedName>
</protein>
<dbReference type="GO" id="GO:0005576">
    <property type="term" value="C:extracellular region"/>
    <property type="evidence" value="ECO:0007669"/>
    <property type="project" value="InterPro"/>
</dbReference>
<reference evidence="2" key="2">
    <citation type="submission" date="2021-04" db="EMBL/GenBank/DDBJ databases">
        <authorList>
            <person name="Podell S."/>
        </authorList>
    </citation>
    <scope>NUCLEOTIDE SEQUENCE</scope>
    <source>
        <strain evidence="2">Hildebrandi</strain>
    </source>
</reference>
<reference evidence="2" key="1">
    <citation type="journal article" date="2021" name="Sci. Rep.">
        <title>Diploid genomic architecture of Nitzschia inconspicua, an elite biomass production diatom.</title>
        <authorList>
            <person name="Oliver A."/>
            <person name="Podell S."/>
            <person name="Pinowska A."/>
            <person name="Traller J.C."/>
            <person name="Smith S.R."/>
            <person name="McClure R."/>
            <person name="Beliaev A."/>
            <person name="Bohutskyi P."/>
            <person name="Hill E.A."/>
            <person name="Rabines A."/>
            <person name="Zheng H."/>
            <person name="Allen L.Z."/>
            <person name="Kuo A."/>
            <person name="Grigoriev I.V."/>
            <person name="Allen A.E."/>
            <person name="Hazlebeck D."/>
            <person name="Allen E.E."/>
        </authorList>
    </citation>
    <scope>NUCLEOTIDE SEQUENCE</scope>
    <source>
        <strain evidence="2">Hildebrandi</strain>
    </source>
</reference>
<comment type="caution">
    <text evidence="2">The sequence shown here is derived from an EMBL/GenBank/DDBJ whole genome shotgun (WGS) entry which is preliminary data.</text>
</comment>
<organism evidence="2 3">
    <name type="scientific">Nitzschia inconspicua</name>
    <dbReference type="NCBI Taxonomy" id="303405"/>
    <lineage>
        <taxon>Eukaryota</taxon>
        <taxon>Sar</taxon>
        <taxon>Stramenopiles</taxon>
        <taxon>Ochrophyta</taxon>
        <taxon>Bacillariophyta</taxon>
        <taxon>Bacillariophyceae</taxon>
        <taxon>Bacillariophycidae</taxon>
        <taxon>Bacillariales</taxon>
        <taxon>Bacillariaceae</taxon>
        <taxon>Nitzschia</taxon>
    </lineage>
</organism>
<accession>A0A9K3L4L7</accession>
<dbReference type="Pfam" id="PF03496">
    <property type="entry name" value="ADPrib_exo_Tox"/>
    <property type="match status" value="1"/>
</dbReference>
<dbReference type="EMBL" id="JAGRRH010000015">
    <property type="protein sequence ID" value="KAG7355594.1"/>
    <property type="molecule type" value="Genomic_DNA"/>
</dbReference>